<reference evidence="1" key="1">
    <citation type="submission" date="2022-08" db="EMBL/GenBank/DDBJ databases">
        <title>Genome Sequence of Pycnoporus sanguineus.</title>
        <authorList>
            <person name="Buettner E."/>
        </authorList>
    </citation>
    <scope>NUCLEOTIDE SEQUENCE</scope>
    <source>
        <strain evidence="1">CG-C14</strain>
    </source>
</reference>
<organism evidence="1 2">
    <name type="scientific">Trametes sanguinea</name>
    <dbReference type="NCBI Taxonomy" id="158606"/>
    <lineage>
        <taxon>Eukaryota</taxon>
        <taxon>Fungi</taxon>
        <taxon>Dikarya</taxon>
        <taxon>Basidiomycota</taxon>
        <taxon>Agaricomycotina</taxon>
        <taxon>Agaricomycetes</taxon>
        <taxon>Polyporales</taxon>
        <taxon>Polyporaceae</taxon>
        <taxon>Trametes</taxon>
    </lineage>
</organism>
<dbReference type="Proteomes" id="UP001144978">
    <property type="component" value="Unassembled WGS sequence"/>
</dbReference>
<name>A0ACC1MHQ1_9APHY</name>
<keyword evidence="2" id="KW-1185">Reference proteome</keyword>
<accession>A0ACC1MHQ1</accession>
<gene>
    <name evidence="1" type="ORF">NUW54_g13779</name>
</gene>
<dbReference type="EMBL" id="JANSHE010006621">
    <property type="protein sequence ID" value="KAJ2966530.1"/>
    <property type="molecule type" value="Genomic_DNA"/>
</dbReference>
<evidence type="ECO:0000313" key="1">
    <source>
        <dbReference type="EMBL" id="KAJ2966530.1"/>
    </source>
</evidence>
<proteinExistence type="predicted"/>
<evidence type="ECO:0000313" key="2">
    <source>
        <dbReference type="Proteomes" id="UP001144978"/>
    </source>
</evidence>
<sequence length="218" mass="23771">MTTALYQVCSQQLFAGGCSIVQCPLRHDAKFCDICSVVCLPDTVYAAHIRGAPHRAKAAMGRDIALLCEICQLHLTGEAIWVEHINGTAHQSRAQATGRSAAIYPRDPTRPTAIFCLLCKRAIDANSWSSHMHSGAHQRYQRNALHRSRFEQAEQDQRGVTVSDPNGGLDFGTVSLDESQRGLQRQLVVTLHPSASPVSITSLLVFTGTVAGESPYVF</sequence>
<comment type="caution">
    <text evidence="1">The sequence shown here is derived from an EMBL/GenBank/DDBJ whole genome shotgun (WGS) entry which is preliminary data.</text>
</comment>
<protein>
    <submittedName>
        <fullName evidence="1">Uncharacterized protein</fullName>
    </submittedName>
</protein>